<evidence type="ECO:0000256" key="3">
    <source>
        <dbReference type="ARBA" id="ARBA00023125"/>
    </source>
</evidence>
<comment type="subcellular location">
    <subcellularLocation>
        <location evidence="1">Nucleus</location>
    </subcellularLocation>
</comment>
<feature type="compositionally biased region" description="Polar residues" evidence="6">
    <location>
        <begin position="1"/>
        <end position="18"/>
    </location>
</feature>
<dbReference type="RefSeq" id="XP_013771173.1">
    <property type="nucleotide sequence ID" value="XM_013915719.1"/>
</dbReference>
<dbReference type="Proteomes" id="UP000695023">
    <property type="component" value="Unplaced"/>
</dbReference>
<evidence type="ECO:0000313" key="8">
    <source>
        <dbReference type="RefSeq" id="XP_005752372.1"/>
    </source>
</evidence>
<dbReference type="InterPro" id="IPR051732">
    <property type="entry name" value="USF"/>
</dbReference>
<keyword evidence="3" id="KW-0238">DNA-binding</keyword>
<dbReference type="GO" id="GO:0000981">
    <property type="term" value="F:DNA-binding transcription factor activity, RNA polymerase II-specific"/>
    <property type="evidence" value="ECO:0007669"/>
    <property type="project" value="TreeGrafter"/>
</dbReference>
<dbReference type="GeneID" id="102206448"/>
<evidence type="ECO:0000256" key="4">
    <source>
        <dbReference type="ARBA" id="ARBA00023163"/>
    </source>
</evidence>
<evidence type="ECO:0000313" key="9">
    <source>
        <dbReference type="RefSeq" id="XP_013771173.1"/>
    </source>
</evidence>
<keyword evidence="7" id="KW-1185">Reference proteome</keyword>
<protein>
    <submittedName>
        <fullName evidence="8 9">Upstream stimulatory factor 1-like</fullName>
    </submittedName>
</protein>
<dbReference type="AlphaFoldDB" id="A0A9Y6SM91"/>
<evidence type="ECO:0000256" key="1">
    <source>
        <dbReference type="ARBA" id="ARBA00004123"/>
    </source>
</evidence>
<dbReference type="PANTHER" id="PTHR46117">
    <property type="entry name" value="FI24210P1"/>
    <property type="match status" value="1"/>
</dbReference>
<sequence>MKSQQKSPEQDGTVTVNEEGSVATAEDPAAIATIQSAATFTDQPIKYLFKTEGAGGQVTYRVIQVADGQLEGQTDGAAAVSLVAGFPATTQTVTQVPTITDS</sequence>
<evidence type="ECO:0000256" key="5">
    <source>
        <dbReference type="ARBA" id="ARBA00023242"/>
    </source>
</evidence>
<dbReference type="RefSeq" id="XP_005752372.1">
    <property type="nucleotide sequence ID" value="XM_005752315.2"/>
</dbReference>
<name>A0A9Y6SM91_9CICH</name>
<feature type="region of interest" description="Disordered" evidence="6">
    <location>
        <begin position="1"/>
        <end position="27"/>
    </location>
</feature>
<proteinExistence type="predicted"/>
<gene>
    <name evidence="8 9" type="primary">LOC102206448</name>
</gene>
<dbReference type="GO" id="GO:0000978">
    <property type="term" value="F:RNA polymerase II cis-regulatory region sequence-specific DNA binding"/>
    <property type="evidence" value="ECO:0007669"/>
    <property type="project" value="TreeGrafter"/>
</dbReference>
<evidence type="ECO:0000313" key="7">
    <source>
        <dbReference type="Proteomes" id="UP000695023"/>
    </source>
</evidence>
<organism evidence="7 9">
    <name type="scientific">Pundamilia nyererei</name>
    <dbReference type="NCBI Taxonomy" id="303518"/>
    <lineage>
        <taxon>Eukaryota</taxon>
        <taxon>Metazoa</taxon>
        <taxon>Chordata</taxon>
        <taxon>Craniata</taxon>
        <taxon>Vertebrata</taxon>
        <taxon>Euteleostomi</taxon>
        <taxon>Actinopterygii</taxon>
        <taxon>Neopterygii</taxon>
        <taxon>Teleostei</taxon>
        <taxon>Neoteleostei</taxon>
        <taxon>Acanthomorphata</taxon>
        <taxon>Ovalentaria</taxon>
        <taxon>Cichlomorphae</taxon>
        <taxon>Cichliformes</taxon>
        <taxon>Cichlidae</taxon>
        <taxon>African cichlids</taxon>
        <taxon>Pseudocrenilabrinae</taxon>
        <taxon>Haplochromini</taxon>
        <taxon>Pundamilia</taxon>
    </lineage>
</organism>
<keyword evidence="2" id="KW-0805">Transcription regulation</keyword>
<dbReference type="PANTHER" id="PTHR46117:SF1">
    <property type="entry name" value="UPSTREAM STIMULATORY FACTOR 1"/>
    <property type="match status" value="1"/>
</dbReference>
<keyword evidence="5" id="KW-0539">Nucleus</keyword>
<reference evidence="8 9" key="1">
    <citation type="submission" date="2025-04" db="UniProtKB">
        <authorList>
            <consortium name="RefSeq"/>
        </authorList>
    </citation>
    <scope>IDENTIFICATION</scope>
</reference>
<accession>A0A9Y6SM91</accession>
<evidence type="ECO:0000256" key="2">
    <source>
        <dbReference type="ARBA" id="ARBA00023015"/>
    </source>
</evidence>
<dbReference type="GO" id="GO:0005634">
    <property type="term" value="C:nucleus"/>
    <property type="evidence" value="ECO:0007669"/>
    <property type="project" value="UniProtKB-SubCell"/>
</dbReference>
<dbReference type="GO" id="GO:0045944">
    <property type="term" value="P:positive regulation of transcription by RNA polymerase II"/>
    <property type="evidence" value="ECO:0007669"/>
    <property type="project" value="UniProtKB-ARBA"/>
</dbReference>
<keyword evidence="4" id="KW-0804">Transcription</keyword>
<evidence type="ECO:0000256" key="6">
    <source>
        <dbReference type="SAM" id="MobiDB-lite"/>
    </source>
</evidence>